<dbReference type="InterPro" id="IPR040547">
    <property type="entry name" value="CdiI"/>
</dbReference>
<evidence type="ECO:0000313" key="1">
    <source>
        <dbReference type="EMBL" id="CAA6830145.1"/>
    </source>
</evidence>
<reference evidence="1" key="1">
    <citation type="submission" date="2020-01" db="EMBL/GenBank/DDBJ databases">
        <authorList>
            <person name="Meier V. D."/>
            <person name="Meier V D."/>
        </authorList>
    </citation>
    <scope>NUCLEOTIDE SEQUENCE</scope>
    <source>
        <strain evidence="1">HLG_WM_MAG_09</strain>
    </source>
</reference>
<dbReference type="Pfam" id="PF18616">
    <property type="entry name" value="CdiI_3"/>
    <property type="match status" value="1"/>
</dbReference>
<dbReference type="AlphaFoldDB" id="A0A6S6U6Z3"/>
<gene>
    <name evidence="1" type="ORF">HELGO_WM58919</name>
</gene>
<name>A0A6S6U6Z3_9GAMM</name>
<proteinExistence type="predicted"/>
<dbReference type="EMBL" id="CACVAT010000564">
    <property type="protein sequence ID" value="CAA6830145.1"/>
    <property type="molecule type" value="Genomic_DNA"/>
</dbReference>
<dbReference type="CDD" id="cd20691">
    <property type="entry name" value="CdiI_EC536-like"/>
    <property type="match status" value="1"/>
</dbReference>
<accession>A0A6S6U6Z3</accession>
<organism evidence="1">
    <name type="scientific">uncultured Thiotrichaceae bacterium</name>
    <dbReference type="NCBI Taxonomy" id="298394"/>
    <lineage>
        <taxon>Bacteria</taxon>
        <taxon>Pseudomonadati</taxon>
        <taxon>Pseudomonadota</taxon>
        <taxon>Gammaproteobacteria</taxon>
        <taxon>Thiotrichales</taxon>
        <taxon>Thiotrichaceae</taxon>
        <taxon>environmental samples</taxon>
    </lineage>
</organism>
<protein>
    <submittedName>
        <fullName evidence="1">Uncharacterized protein</fullName>
    </submittedName>
</protein>
<sequence>MNSDTFLHGGALFVNWRMKDANKTLENLEQDKWGEPDFSSHLITECHRLRQIPLSQFTVENLRIMIGQDIGLKYLVPIALEKLTEDPFVAGDFYAGDLLNAVVQVKWEFWEKNDDLFITLQTIMGELESRMALVEKELMPAWQRYFN</sequence>